<reference evidence="3" key="1">
    <citation type="journal article" date="2017" name="Nat. Ecol. Evol.">
        <title>Genome expansion and lineage-specific genetic innovations in the forest pathogenic fungi Armillaria.</title>
        <authorList>
            <person name="Sipos G."/>
            <person name="Prasanna A.N."/>
            <person name="Walter M.C."/>
            <person name="O'Connor E."/>
            <person name="Balint B."/>
            <person name="Krizsan K."/>
            <person name="Kiss B."/>
            <person name="Hess J."/>
            <person name="Varga T."/>
            <person name="Slot J."/>
            <person name="Riley R."/>
            <person name="Boka B."/>
            <person name="Rigling D."/>
            <person name="Barry K."/>
            <person name="Lee J."/>
            <person name="Mihaltcheva S."/>
            <person name="LaButti K."/>
            <person name="Lipzen A."/>
            <person name="Waldron R."/>
            <person name="Moloney N.M."/>
            <person name="Sperisen C."/>
            <person name="Kredics L."/>
            <person name="Vagvoelgyi C."/>
            <person name="Patrignani A."/>
            <person name="Fitzpatrick D."/>
            <person name="Nagy I."/>
            <person name="Doyle S."/>
            <person name="Anderson J.B."/>
            <person name="Grigoriev I.V."/>
            <person name="Gueldener U."/>
            <person name="Muensterkoetter M."/>
            <person name="Nagy L.G."/>
        </authorList>
    </citation>
    <scope>NUCLEOTIDE SEQUENCE [LARGE SCALE GENOMIC DNA]</scope>
    <source>
        <strain evidence="3">28-4</strain>
    </source>
</reference>
<sequence length="340" mass="37857">MRVRVHRTRFAVDRLILVSDKPRVYSIPFGRLPSHPSHGIPSSPTLAIIPRQLSNSWHGNLGRILPRDDVSTSGEQDQRGGLRVGGEGLGGVRREQHDGRAHGSHRSTMSTPTDLDFVLHFLMSLPCIKQDDFKGVRSRIMVTERTSIFPEHLSAKTSTYFCADARRPFRCGEDFPFAVIRRLPLHQVHLHHAVPSEGIKFCRETTYHQGWTVGGVLGWFREPFGSAEESRPLILQASTAKTAVLRRNSALRRHDVWTSGEPGGTAHDRGGRRSADHPKPAHRGMSALGLQRTPPAHHPFLPRLETSSGLGDLWSARQSARRGVNQRTPLFTPVEPVAAD</sequence>
<feature type="region of interest" description="Disordered" evidence="1">
    <location>
        <begin position="319"/>
        <end position="340"/>
    </location>
</feature>
<organism evidence="2 3">
    <name type="scientific">Armillaria solidipes</name>
    <dbReference type="NCBI Taxonomy" id="1076256"/>
    <lineage>
        <taxon>Eukaryota</taxon>
        <taxon>Fungi</taxon>
        <taxon>Dikarya</taxon>
        <taxon>Basidiomycota</taxon>
        <taxon>Agaricomycotina</taxon>
        <taxon>Agaricomycetes</taxon>
        <taxon>Agaricomycetidae</taxon>
        <taxon>Agaricales</taxon>
        <taxon>Marasmiineae</taxon>
        <taxon>Physalacriaceae</taxon>
        <taxon>Armillaria</taxon>
    </lineage>
</organism>
<feature type="compositionally biased region" description="Basic and acidic residues" evidence="1">
    <location>
        <begin position="66"/>
        <end position="80"/>
    </location>
</feature>
<dbReference type="EMBL" id="KZ293559">
    <property type="protein sequence ID" value="PBK58285.1"/>
    <property type="molecule type" value="Genomic_DNA"/>
</dbReference>
<keyword evidence="3" id="KW-1185">Reference proteome</keyword>
<evidence type="ECO:0000256" key="1">
    <source>
        <dbReference type="SAM" id="MobiDB-lite"/>
    </source>
</evidence>
<feature type="compositionally biased region" description="Gly residues" evidence="1">
    <location>
        <begin position="82"/>
        <end position="91"/>
    </location>
</feature>
<gene>
    <name evidence="2" type="ORF">ARMSODRAFT_1091286</name>
</gene>
<protein>
    <submittedName>
        <fullName evidence="2">Uncharacterized protein</fullName>
    </submittedName>
</protein>
<feature type="region of interest" description="Disordered" evidence="1">
    <location>
        <begin position="66"/>
        <end position="109"/>
    </location>
</feature>
<proteinExistence type="predicted"/>
<evidence type="ECO:0000313" key="2">
    <source>
        <dbReference type="EMBL" id="PBK58285.1"/>
    </source>
</evidence>
<evidence type="ECO:0000313" key="3">
    <source>
        <dbReference type="Proteomes" id="UP000218334"/>
    </source>
</evidence>
<dbReference type="Proteomes" id="UP000218334">
    <property type="component" value="Unassembled WGS sequence"/>
</dbReference>
<feature type="compositionally biased region" description="Basic and acidic residues" evidence="1">
    <location>
        <begin position="266"/>
        <end position="279"/>
    </location>
</feature>
<feature type="compositionally biased region" description="Basic and acidic residues" evidence="1">
    <location>
        <begin position="92"/>
        <end position="101"/>
    </location>
</feature>
<name>A0A2H3AH72_9AGAR</name>
<dbReference type="AlphaFoldDB" id="A0A2H3AH72"/>
<accession>A0A2H3AH72</accession>
<feature type="region of interest" description="Disordered" evidence="1">
    <location>
        <begin position="255"/>
        <end position="304"/>
    </location>
</feature>